<proteinExistence type="predicted"/>
<evidence type="ECO:0000313" key="3">
    <source>
        <dbReference type="EMBL" id="MBD2693094.1"/>
    </source>
</evidence>
<dbReference type="Proteomes" id="UP000660381">
    <property type="component" value="Unassembled WGS sequence"/>
</dbReference>
<sequence>MPVALTRRVDVNSSPYADPTSNDSKLAAIDLRAVRRVTQPITLSQIKQDSHFTDFDLVRLPRLYVVPVSDFHWQHLIDLAENIN</sequence>
<feature type="domain" description="EVE" evidence="2">
    <location>
        <begin position="12"/>
        <end position="78"/>
    </location>
</feature>
<dbReference type="EMBL" id="JACJTQ010000022">
    <property type="protein sequence ID" value="MBD2693094.1"/>
    <property type="molecule type" value="Genomic_DNA"/>
</dbReference>
<gene>
    <name evidence="3" type="ORF">H6G68_15270</name>
</gene>
<dbReference type="SUPFAM" id="SSF88697">
    <property type="entry name" value="PUA domain-like"/>
    <property type="match status" value="1"/>
</dbReference>
<dbReference type="InterPro" id="IPR002740">
    <property type="entry name" value="EVE_domain"/>
</dbReference>
<keyword evidence="4" id="KW-1185">Reference proteome</keyword>
<organism evidence="3 4">
    <name type="scientific">Anabaena catenula FACHB-362</name>
    <dbReference type="NCBI Taxonomy" id="2692877"/>
    <lineage>
        <taxon>Bacteria</taxon>
        <taxon>Bacillati</taxon>
        <taxon>Cyanobacteriota</taxon>
        <taxon>Cyanophyceae</taxon>
        <taxon>Nostocales</taxon>
        <taxon>Nostocaceae</taxon>
        <taxon>Anabaena</taxon>
    </lineage>
</organism>
<feature type="region of interest" description="Disordered" evidence="1">
    <location>
        <begin position="1"/>
        <end position="21"/>
    </location>
</feature>
<dbReference type="Gene3D" id="3.10.590.10">
    <property type="entry name" value="ph1033 like domains"/>
    <property type="match status" value="1"/>
</dbReference>
<evidence type="ECO:0000313" key="4">
    <source>
        <dbReference type="Proteomes" id="UP000660381"/>
    </source>
</evidence>
<feature type="compositionally biased region" description="Polar residues" evidence="1">
    <location>
        <begin position="11"/>
        <end position="21"/>
    </location>
</feature>
<evidence type="ECO:0000259" key="2">
    <source>
        <dbReference type="Pfam" id="PF01878"/>
    </source>
</evidence>
<accession>A0ABR8J6K6</accession>
<reference evidence="3 4" key="1">
    <citation type="journal article" date="2020" name="ISME J.">
        <title>Comparative genomics reveals insights into cyanobacterial evolution and habitat adaptation.</title>
        <authorList>
            <person name="Chen M.Y."/>
            <person name="Teng W.K."/>
            <person name="Zhao L."/>
            <person name="Hu C.X."/>
            <person name="Zhou Y.K."/>
            <person name="Han B.P."/>
            <person name="Song L.R."/>
            <person name="Shu W.S."/>
        </authorList>
    </citation>
    <scope>NUCLEOTIDE SEQUENCE [LARGE SCALE GENOMIC DNA]</scope>
    <source>
        <strain evidence="3 4">FACHB-362</strain>
    </source>
</reference>
<protein>
    <submittedName>
        <fullName evidence="3">EVE domain-containing protein</fullName>
    </submittedName>
</protein>
<evidence type="ECO:0000256" key="1">
    <source>
        <dbReference type="SAM" id="MobiDB-lite"/>
    </source>
</evidence>
<dbReference type="InterPro" id="IPR015947">
    <property type="entry name" value="PUA-like_sf"/>
</dbReference>
<name>A0ABR8J6K6_9NOST</name>
<comment type="caution">
    <text evidence="3">The sequence shown here is derived from an EMBL/GenBank/DDBJ whole genome shotgun (WGS) entry which is preliminary data.</text>
</comment>
<dbReference type="Pfam" id="PF01878">
    <property type="entry name" value="EVE"/>
    <property type="match status" value="1"/>
</dbReference>